<gene>
    <name evidence="9" type="ORF">KQI89_05195</name>
</gene>
<feature type="transmembrane region" description="Helical" evidence="7">
    <location>
        <begin position="223"/>
        <end position="244"/>
    </location>
</feature>
<dbReference type="Pfam" id="PF00528">
    <property type="entry name" value="BPD_transp_1"/>
    <property type="match status" value="1"/>
</dbReference>
<evidence type="ECO:0000313" key="10">
    <source>
        <dbReference type="Proteomes" id="UP000736583"/>
    </source>
</evidence>
<feature type="transmembrane region" description="Helical" evidence="7">
    <location>
        <begin position="129"/>
        <end position="149"/>
    </location>
</feature>
<feature type="transmembrane region" description="Helical" evidence="7">
    <location>
        <begin position="279"/>
        <end position="301"/>
    </location>
</feature>
<dbReference type="Proteomes" id="UP000736583">
    <property type="component" value="Unassembled WGS sequence"/>
</dbReference>
<keyword evidence="2 7" id="KW-0813">Transport</keyword>
<accession>A0ABS6EYS5</accession>
<evidence type="ECO:0000256" key="4">
    <source>
        <dbReference type="ARBA" id="ARBA00022692"/>
    </source>
</evidence>
<dbReference type="PANTHER" id="PTHR30193:SF37">
    <property type="entry name" value="INNER MEMBRANE ABC TRANSPORTER PERMEASE PROTEIN YCJO"/>
    <property type="match status" value="1"/>
</dbReference>
<sequence length="311" mass="35370">MQDSIDSINSKVAENITHKDLIYVKPKQKFLIEPYLYLIPCLLIFGVFVYFPFFKTLFLSFTLTNARGKFVEMVGFQNYVDIFKSPEFINSLKVTLKFVPMIAIPAIIVGFILALLANQKLKASRIYEIMFSMPMAVASAPAAIIWSMLFHPTIGFMNYILGTNIGWLTDERWALISVAIVTVWLNIGINFIFLTTGLKNIPEELNESAAIDGANFFQRLFKITIPMVSPTLFFVILINVINAFQSFGQVKLMTAGGPGQATNVLVHSIYREAFFNNRFEMACTQSIILFLIMLTITLIQFKYERKGVHYQ</sequence>
<keyword evidence="3" id="KW-1003">Cell membrane</keyword>
<evidence type="ECO:0000313" key="9">
    <source>
        <dbReference type="EMBL" id="MBU5591153.1"/>
    </source>
</evidence>
<feature type="domain" description="ABC transmembrane type-1" evidence="8">
    <location>
        <begin position="92"/>
        <end position="300"/>
    </location>
</feature>
<dbReference type="InterPro" id="IPR000515">
    <property type="entry name" value="MetI-like"/>
</dbReference>
<keyword evidence="6 7" id="KW-0472">Membrane</keyword>
<keyword evidence="10" id="KW-1185">Reference proteome</keyword>
<dbReference type="CDD" id="cd06261">
    <property type="entry name" value="TM_PBP2"/>
    <property type="match status" value="1"/>
</dbReference>
<dbReference type="PANTHER" id="PTHR30193">
    <property type="entry name" value="ABC TRANSPORTER PERMEASE PROTEIN"/>
    <property type="match status" value="1"/>
</dbReference>
<dbReference type="InterPro" id="IPR051393">
    <property type="entry name" value="ABC_transporter_permease"/>
</dbReference>
<protein>
    <submittedName>
        <fullName evidence="9">Sugar ABC transporter permease</fullName>
    </submittedName>
</protein>
<comment type="caution">
    <text evidence="9">The sequence shown here is derived from an EMBL/GenBank/DDBJ whole genome shotgun (WGS) entry which is preliminary data.</text>
</comment>
<comment type="subcellular location">
    <subcellularLocation>
        <location evidence="1 7">Cell membrane</location>
        <topology evidence="1 7">Multi-pass membrane protein</topology>
    </subcellularLocation>
</comment>
<comment type="similarity">
    <text evidence="7">Belongs to the binding-protein-dependent transport system permease family.</text>
</comment>
<dbReference type="RefSeq" id="WP_216456172.1">
    <property type="nucleotide sequence ID" value="NZ_JAHLQL010000001.1"/>
</dbReference>
<evidence type="ECO:0000256" key="3">
    <source>
        <dbReference type="ARBA" id="ARBA00022475"/>
    </source>
</evidence>
<evidence type="ECO:0000256" key="5">
    <source>
        <dbReference type="ARBA" id="ARBA00022989"/>
    </source>
</evidence>
<name>A0ABS6EYS5_9CLOT</name>
<organism evidence="9 10">
    <name type="scientific">Clostridium simiarum</name>
    <dbReference type="NCBI Taxonomy" id="2841506"/>
    <lineage>
        <taxon>Bacteria</taxon>
        <taxon>Bacillati</taxon>
        <taxon>Bacillota</taxon>
        <taxon>Clostridia</taxon>
        <taxon>Eubacteriales</taxon>
        <taxon>Clostridiaceae</taxon>
        <taxon>Clostridium</taxon>
    </lineage>
</organism>
<keyword evidence="4 7" id="KW-0812">Transmembrane</keyword>
<feature type="transmembrane region" description="Helical" evidence="7">
    <location>
        <begin position="35"/>
        <end position="53"/>
    </location>
</feature>
<dbReference type="PROSITE" id="PS50928">
    <property type="entry name" value="ABC_TM1"/>
    <property type="match status" value="1"/>
</dbReference>
<evidence type="ECO:0000256" key="6">
    <source>
        <dbReference type="ARBA" id="ARBA00023136"/>
    </source>
</evidence>
<evidence type="ECO:0000256" key="2">
    <source>
        <dbReference type="ARBA" id="ARBA00022448"/>
    </source>
</evidence>
<feature type="transmembrane region" description="Helical" evidence="7">
    <location>
        <begin position="98"/>
        <end position="117"/>
    </location>
</feature>
<dbReference type="EMBL" id="JAHLQL010000001">
    <property type="protein sequence ID" value="MBU5591153.1"/>
    <property type="molecule type" value="Genomic_DNA"/>
</dbReference>
<reference evidence="9 10" key="1">
    <citation type="submission" date="2021-06" db="EMBL/GenBank/DDBJ databases">
        <authorList>
            <person name="Sun Q."/>
            <person name="Li D."/>
        </authorList>
    </citation>
    <scope>NUCLEOTIDE SEQUENCE [LARGE SCALE GENOMIC DNA]</scope>
    <source>
        <strain evidence="9 10">MSJ-4</strain>
    </source>
</reference>
<proteinExistence type="inferred from homology"/>
<evidence type="ECO:0000256" key="1">
    <source>
        <dbReference type="ARBA" id="ARBA00004651"/>
    </source>
</evidence>
<feature type="transmembrane region" description="Helical" evidence="7">
    <location>
        <begin position="173"/>
        <end position="194"/>
    </location>
</feature>
<evidence type="ECO:0000259" key="8">
    <source>
        <dbReference type="PROSITE" id="PS50928"/>
    </source>
</evidence>
<keyword evidence="5 7" id="KW-1133">Transmembrane helix</keyword>
<evidence type="ECO:0000256" key="7">
    <source>
        <dbReference type="RuleBase" id="RU363032"/>
    </source>
</evidence>